<dbReference type="InterPro" id="IPR001736">
    <property type="entry name" value="PLipase_D/transphosphatidylase"/>
</dbReference>
<dbReference type="KEGG" id="salq:SYNTR_0885"/>
<sequence>MKENISLFNIEENQDENLFDDPSTNSKKIDVVQMEFVEAKQLNWDELFSGYDRLYAITYSSGIGFISDLLQHFKYAEIIFGFEGVMTYSLQEIMAYQLKTIERIRTTSNKKKVDIISKIDNQELKMFVARKQLSHEKIYLLESDNGKKRVIMGSANMSNAAFSGQQRENICYIDGERAFEWYKESFDDFKETSSDDISVSALKLGNDGDNLNEIPVMETVKTKKAMIIEPKPELKDEIKFVLDVNNLVNKLTPFMPKADKKGKIILTPENVIHTRKRVVDANIKEKELRNEYPQLVIDIFLGQVSLNDNVVDLNPTKEEIRNDVDLFLEYMDGYKKFHGDVIGMQLNYYAFANWFFTTPFMAIMRNMAVKYNHNLLPYPVFGLVYGKSKAGKTSFLETLLKMMIGQKTKIAASDFTRSTIDGLKRSVKGAPIIVDDLTQARFSQHAIETIKNDDFGIVDNINTYPAVVISANEDVKAVAPEVTRRTILCHVQAGLKNTELMKTGVVRRIQKNIGTAFYREYLRRMMSEMPNLIDVLKEEEGEGAPDILHISSKIVYEIISEYATRELPDYIRLLSLDDYFSEKVTASQALKNIRTAWQLNRKAFEVNKKYSQLTFNAGATWEADRIIKELPEDLEARKSNTLVIMNLDKAVDFFNIDFKKNSFMKFFNR</sequence>
<proteinExistence type="predicted"/>
<dbReference type="AlphaFoldDB" id="A0A6I6D992"/>
<name>A0A6I6D992_9FIRM</name>
<dbReference type="RefSeq" id="WP_156203370.1">
    <property type="nucleotide sequence ID" value="NZ_CP046457.1"/>
</dbReference>
<protein>
    <recommendedName>
        <fullName evidence="1">PLD phosphodiesterase domain-containing protein</fullName>
    </recommendedName>
</protein>
<accession>A0A6I6D992</accession>
<dbReference type="GO" id="GO:0006793">
    <property type="term" value="P:phosphorus metabolic process"/>
    <property type="evidence" value="ECO:0007669"/>
    <property type="project" value="UniProtKB-ARBA"/>
</dbReference>
<keyword evidence="3" id="KW-1185">Reference proteome</keyword>
<dbReference type="Gene3D" id="3.30.870.10">
    <property type="entry name" value="Endonuclease Chain A"/>
    <property type="match status" value="1"/>
</dbReference>
<dbReference type="OrthoDB" id="5241076at2"/>
<evidence type="ECO:0000313" key="2">
    <source>
        <dbReference type="EMBL" id="QGT99478.1"/>
    </source>
</evidence>
<evidence type="ECO:0000313" key="3">
    <source>
        <dbReference type="Proteomes" id="UP000426444"/>
    </source>
</evidence>
<dbReference type="GO" id="GO:0003824">
    <property type="term" value="F:catalytic activity"/>
    <property type="evidence" value="ECO:0007669"/>
    <property type="project" value="InterPro"/>
</dbReference>
<evidence type="ECO:0000259" key="1">
    <source>
        <dbReference type="PROSITE" id="PS50035"/>
    </source>
</evidence>
<dbReference type="InterPro" id="IPR019065">
    <property type="entry name" value="RE_NgoFVII_N"/>
</dbReference>
<dbReference type="Pfam" id="PF09565">
    <property type="entry name" value="RE_NgoFVII"/>
    <property type="match status" value="1"/>
</dbReference>
<dbReference type="PROSITE" id="PS50035">
    <property type="entry name" value="PLD"/>
    <property type="match status" value="1"/>
</dbReference>
<dbReference type="Proteomes" id="UP000426444">
    <property type="component" value="Chromosome"/>
</dbReference>
<organism evidence="2 3">
    <name type="scientific">Candidatus Syntrophocurvum alkaliphilum</name>
    <dbReference type="NCBI Taxonomy" id="2293317"/>
    <lineage>
        <taxon>Bacteria</taxon>
        <taxon>Bacillati</taxon>
        <taxon>Bacillota</taxon>
        <taxon>Clostridia</taxon>
        <taxon>Eubacteriales</taxon>
        <taxon>Syntrophomonadaceae</taxon>
        <taxon>Candidatus Syntrophocurvum</taxon>
    </lineage>
</organism>
<dbReference type="CDD" id="cd09117">
    <property type="entry name" value="PLDc_Bfil_DEXD_like"/>
    <property type="match status" value="1"/>
</dbReference>
<reference evidence="3" key="1">
    <citation type="journal article" date="2019" name="Microbiology">
        <title>Complete Genome Sequence of an Uncultured Bacterium of the Candidate Phylum Bipolaricaulota.</title>
        <authorList>
            <person name="Kadnikov V.V."/>
            <person name="Mardanov A.V."/>
            <person name="Beletsky A.V."/>
            <person name="Frank Y.A."/>
            <person name="Karnachuk O.V."/>
            <person name="Ravin N.V."/>
        </authorList>
    </citation>
    <scope>NUCLEOTIDE SEQUENCE [LARGE SCALE GENOMIC DNA]</scope>
</reference>
<dbReference type="EMBL" id="CP046457">
    <property type="protein sequence ID" value="QGT99478.1"/>
    <property type="molecule type" value="Genomic_DNA"/>
</dbReference>
<gene>
    <name evidence="2" type="ORF">SYNTR_0885</name>
</gene>
<feature type="domain" description="PLD phosphodiesterase" evidence="1">
    <location>
        <begin position="130"/>
        <end position="161"/>
    </location>
</feature>